<protein>
    <submittedName>
        <fullName evidence="1">Phage tail protein</fullName>
    </submittedName>
</protein>
<dbReference type="EMBL" id="JAARSH010000002">
    <property type="protein sequence ID" value="MBC1615308.1"/>
    <property type="molecule type" value="Genomic_DNA"/>
</dbReference>
<proteinExistence type="predicted"/>
<comment type="caution">
    <text evidence="1">The sequence shown here is derived from an EMBL/GenBank/DDBJ whole genome shotgun (WGS) entry which is preliminary data.</text>
</comment>
<evidence type="ECO:0000313" key="1">
    <source>
        <dbReference type="EMBL" id="MBC1615308.1"/>
    </source>
</evidence>
<dbReference type="Proteomes" id="UP000574104">
    <property type="component" value="Unassembled WGS sequence"/>
</dbReference>
<organism evidence="1 2">
    <name type="scientific">Listeria booriae</name>
    <dbReference type="NCBI Taxonomy" id="1552123"/>
    <lineage>
        <taxon>Bacteria</taxon>
        <taxon>Bacillati</taxon>
        <taxon>Bacillota</taxon>
        <taxon>Bacilli</taxon>
        <taxon>Bacillales</taxon>
        <taxon>Listeriaceae</taxon>
        <taxon>Listeria</taxon>
    </lineage>
</organism>
<gene>
    <name evidence="1" type="ORF">HB904_03865</name>
</gene>
<name>A0A842AGV5_9LIST</name>
<dbReference type="InterPro" id="IPR006490">
    <property type="entry name" value="Maj_tail_phi13"/>
</dbReference>
<sequence>MSTVKKVAKIGLSNFKYAKLNENDLIDAETDIKDIPGLQEAKQTVSMDSETVFADDGPYLVLNSGITELKLEIGLVDIPTEHKPGLLGVLVEDGMEVYKKDITPPYVAVSFRFKLSSGNYGYFGMVKGQFNLPSADMKTKGEKAEAQTDTIEGNFVARDDVMYIIGREDHPDFKYEEFMNKVYGGVSAPRP</sequence>
<dbReference type="AlphaFoldDB" id="A0A842AGV5"/>
<accession>A0A842AGV5</accession>
<evidence type="ECO:0000313" key="2">
    <source>
        <dbReference type="Proteomes" id="UP000574104"/>
    </source>
</evidence>
<reference evidence="1 2" key="1">
    <citation type="submission" date="2020-03" db="EMBL/GenBank/DDBJ databases">
        <title>Soil Listeria distribution.</title>
        <authorList>
            <person name="Liao J."/>
            <person name="Wiedmann M."/>
        </authorList>
    </citation>
    <scope>NUCLEOTIDE SEQUENCE [LARGE SCALE GENOMIC DNA]</scope>
    <source>
        <strain evidence="1 2">FSL L7-1299</strain>
    </source>
</reference>
<dbReference type="NCBIfam" id="TIGR01603">
    <property type="entry name" value="maj_tail_phi13"/>
    <property type="match status" value="1"/>
</dbReference>
<dbReference type="RefSeq" id="WP_185434205.1">
    <property type="nucleotide sequence ID" value="NZ_JAARSH010000002.1"/>
</dbReference>